<feature type="compositionally biased region" description="Gly residues" evidence="1">
    <location>
        <begin position="402"/>
        <end position="418"/>
    </location>
</feature>
<evidence type="ECO:0000313" key="2">
    <source>
        <dbReference type="Proteomes" id="UP000887540"/>
    </source>
</evidence>
<reference evidence="3" key="1">
    <citation type="submission" date="2022-11" db="UniProtKB">
        <authorList>
            <consortium name="WormBaseParasite"/>
        </authorList>
    </citation>
    <scope>IDENTIFICATION</scope>
</reference>
<dbReference type="Proteomes" id="UP000887540">
    <property type="component" value="Unplaced"/>
</dbReference>
<feature type="compositionally biased region" description="Basic residues" evidence="1">
    <location>
        <begin position="260"/>
        <end position="270"/>
    </location>
</feature>
<feature type="compositionally biased region" description="Polar residues" evidence="1">
    <location>
        <begin position="333"/>
        <end position="358"/>
    </location>
</feature>
<feature type="region of interest" description="Disordered" evidence="1">
    <location>
        <begin position="234"/>
        <end position="432"/>
    </location>
</feature>
<keyword evidence="2" id="KW-1185">Reference proteome</keyword>
<evidence type="ECO:0000313" key="3">
    <source>
        <dbReference type="WBParaSite" id="ACRNAN_scaffold1708.g31612.t1"/>
    </source>
</evidence>
<protein>
    <submittedName>
        <fullName evidence="3">Uncharacterized protein</fullName>
    </submittedName>
</protein>
<organism evidence="2 3">
    <name type="scientific">Acrobeloides nanus</name>
    <dbReference type="NCBI Taxonomy" id="290746"/>
    <lineage>
        <taxon>Eukaryota</taxon>
        <taxon>Metazoa</taxon>
        <taxon>Ecdysozoa</taxon>
        <taxon>Nematoda</taxon>
        <taxon>Chromadorea</taxon>
        <taxon>Rhabditida</taxon>
        <taxon>Tylenchina</taxon>
        <taxon>Cephalobomorpha</taxon>
        <taxon>Cephaloboidea</taxon>
        <taxon>Cephalobidae</taxon>
        <taxon>Acrobeloides</taxon>
    </lineage>
</organism>
<feature type="compositionally biased region" description="Basic and acidic residues" evidence="1">
    <location>
        <begin position="239"/>
        <end position="253"/>
    </location>
</feature>
<dbReference type="AlphaFoldDB" id="A0A914D1M3"/>
<proteinExistence type="predicted"/>
<name>A0A914D1M3_9BILA</name>
<dbReference type="WBParaSite" id="ACRNAN_scaffold1708.g31612.t1">
    <property type="protein sequence ID" value="ACRNAN_scaffold1708.g31612.t1"/>
    <property type="gene ID" value="ACRNAN_scaffold1708.g31612"/>
</dbReference>
<accession>A0A914D1M3</accession>
<evidence type="ECO:0000256" key="1">
    <source>
        <dbReference type="SAM" id="MobiDB-lite"/>
    </source>
</evidence>
<feature type="compositionally biased region" description="Low complexity" evidence="1">
    <location>
        <begin position="374"/>
        <end position="399"/>
    </location>
</feature>
<sequence>MQSQFKVSLFSVDGKSSSDCALKVAFFDDKLSRWVELYKCAGDTVSSFVATSDCYNIQGKLPKEHKDLEQFLCNFMAKHEKKPEAYVSSGVVINDRLYLTFIQPGIYNVLEFTIVDKDPLSHLVNKLKDALADKGIAQKTYATEVNEVQKTESLPVLDDSKISCQNTEYVKVIPTEANNDMPKHISPSDTTFTELHLVSKVEPTKQGNVTERQVYEDLTQDFYDKVAESALKTDLPKNTLHESQVEPVKDKAEVTSPRSTKSKISAKSKKSVNEDQVNKLPDIGSFSTGGWDDEVPETHMPKPTQVQPNQFSGRGRGSFNDYSNVSRGGYNQRGESNYNRPQENYTQGKAYGQYNQDSGRGRGGFGGQHNAAPYGNPQYGSYNQQQNYEGGYGNQQQDNARGRGGGYGATFGGYGGGRGGHRSARNPGDGNW</sequence>